<dbReference type="PROSITE" id="PS51257">
    <property type="entry name" value="PROKAR_LIPOPROTEIN"/>
    <property type="match status" value="1"/>
</dbReference>
<keyword evidence="3" id="KW-1185">Reference proteome</keyword>
<evidence type="ECO:0000313" key="3">
    <source>
        <dbReference type="Proteomes" id="UP000527143"/>
    </source>
</evidence>
<dbReference type="Proteomes" id="UP000527143">
    <property type="component" value="Unassembled WGS sequence"/>
</dbReference>
<organism evidence="2 3">
    <name type="scientific">Sphingomonas xinjiangensis</name>
    <dbReference type="NCBI Taxonomy" id="643568"/>
    <lineage>
        <taxon>Bacteria</taxon>
        <taxon>Pseudomonadati</taxon>
        <taxon>Pseudomonadota</taxon>
        <taxon>Alphaproteobacteria</taxon>
        <taxon>Sphingomonadales</taxon>
        <taxon>Sphingomonadaceae</taxon>
        <taxon>Sphingomonas</taxon>
    </lineage>
</organism>
<feature type="signal peptide" evidence="1">
    <location>
        <begin position="1"/>
        <end position="20"/>
    </location>
</feature>
<dbReference type="RefSeq" id="WP_184084580.1">
    <property type="nucleotide sequence ID" value="NZ_JACIJF010000002.1"/>
</dbReference>
<proteinExistence type="predicted"/>
<dbReference type="EMBL" id="JACIJF010000002">
    <property type="protein sequence ID" value="MBB5709611.1"/>
    <property type="molecule type" value="Genomic_DNA"/>
</dbReference>
<evidence type="ECO:0000256" key="1">
    <source>
        <dbReference type="SAM" id="SignalP"/>
    </source>
</evidence>
<keyword evidence="1" id="KW-0732">Signal</keyword>
<dbReference type="AlphaFoldDB" id="A0A840YNU1"/>
<comment type="caution">
    <text evidence="2">The sequence shown here is derived from an EMBL/GenBank/DDBJ whole genome shotgun (WGS) entry which is preliminary data.</text>
</comment>
<feature type="chain" id="PRO_5032546545" evidence="1">
    <location>
        <begin position="21"/>
        <end position="204"/>
    </location>
</feature>
<name>A0A840YNU1_9SPHN</name>
<accession>A0A840YNU1</accession>
<evidence type="ECO:0000313" key="2">
    <source>
        <dbReference type="EMBL" id="MBB5709611.1"/>
    </source>
</evidence>
<protein>
    <submittedName>
        <fullName evidence="2">Uncharacterized protein</fullName>
    </submittedName>
</protein>
<gene>
    <name evidence="2" type="ORF">FHT02_000833</name>
</gene>
<reference evidence="2 3" key="1">
    <citation type="submission" date="2020-08" db="EMBL/GenBank/DDBJ databases">
        <title>Genomic Encyclopedia of Type Strains, Phase IV (KMG-IV): sequencing the most valuable type-strain genomes for metagenomic binning, comparative biology and taxonomic classification.</title>
        <authorList>
            <person name="Goeker M."/>
        </authorList>
    </citation>
    <scope>NUCLEOTIDE SEQUENCE [LARGE SCALE GENOMIC DNA]</scope>
    <source>
        <strain evidence="2 3">DSM 26736</strain>
    </source>
</reference>
<sequence>MKRIATAALLGMLAACGAPEAGNQPEQAQAAAVNEAEIFVPQGDDGNSAQAAAKTPALGLSPDGLTLVSADGSARQVNFGIAQDDAMRAASVVAGKPGNPMLNPDCPSGPLDSVDFADGLTLFFEGARFVGWDVDDTEPGRFTTMSGVGIGTTRRAMERSVVIEVENTSLGHEFRAGALSGLLSAPGETGRVMQLWAGTTCIFR</sequence>